<dbReference type="OrthoDB" id="5866088at2759"/>
<protein>
    <recommendedName>
        <fullName evidence="1">DUF5641 domain-containing protein</fullName>
    </recommendedName>
</protein>
<reference evidence="2 3" key="1">
    <citation type="submission" date="2015-05" db="EMBL/GenBank/DDBJ databases">
        <title>Evolution of Trichinella species and genotypes.</title>
        <authorList>
            <person name="Korhonen P.K."/>
            <person name="Edoardo P."/>
            <person name="Giuseppe L.R."/>
            <person name="Gasser R.B."/>
        </authorList>
    </citation>
    <scope>NUCLEOTIDE SEQUENCE [LARGE SCALE GENOMIC DNA]</scope>
    <source>
        <strain evidence="2">ISS10</strain>
    </source>
</reference>
<evidence type="ECO:0000259" key="1">
    <source>
        <dbReference type="Pfam" id="PF18701"/>
    </source>
</evidence>
<sequence>MENTLIRFRSYFQITLKLNRRTALLPPAGHVVEQIVQRTHEIEMHAVVNQTFPPLRRRFWVMRVRQAVKRCLDFAEPLHVRDENQAIKKVYICLFTYMVTNVVHLELVTDMTTTCFLVKHVKPFYQELSLLLRGSTSSDMSQAPEKTLATPLVVDAPALETWKLRVITATLPGSDGVIRSEGVQTARGVLTRPSRSLFLVEPTVSS</sequence>
<evidence type="ECO:0000313" key="3">
    <source>
        <dbReference type="Proteomes" id="UP000054721"/>
    </source>
</evidence>
<proteinExistence type="predicted"/>
<name>A0A0V1LLK6_9BILA</name>
<feature type="domain" description="DUF5641" evidence="1">
    <location>
        <begin position="160"/>
        <end position="197"/>
    </location>
</feature>
<keyword evidence="3" id="KW-1185">Reference proteome</keyword>
<comment type="caution">
    <text evidence="2">The sequence shown here is derived from an EMBL/GenBank/DDBJ whole genome shotgun (WGS) entry which is preliminary data.</text>
</comment>
<dbReference type="AlphaFoldDB" id="A0A0V1LLK6"/>
<accession>A0A0V1LLK6</accession>
<gene>
    <name evidence="2" type="ORF">T02_7795</name>
</gene>
<dbReference type="Proteomes" id="UP000054721">
    <property type="component" value="Unassembled WGS sequence"/>
</dbReference>
<evidence type="ECO:0000313" key="2">
    <source>
        <dbReference type="EMBL" id="KRZ60374.1"/>
    </source>
</evidence>
<dbReference type="InterPro" id="IPR040676">
    <property type="entry name" value="DUF5641"/>
</dbReference>
<dbReference type="Pfam" id="PF18701">
    <property type="entry name" value="DUF5641"/>
    <property type="match status" value="1"/>
</dbReference>
<organism evidence="2 3">
    <name type="scientific">Trichinella nativa</name>
    <dbReference type="NCBI Taxonomy" id="6335"/>
    <lineage>
        <taxon>Eukaryota</taxon>
        <taxon>Metazoa</taxon>
        <taxon>Ecdysozoa</taxon>
        <taxon>Nematoda</taxon>
        <taxon>Enoplea</taxon>
        <taxon>Dorylaimia</taxon>
        <taxon>Trichinellida</taxon>
        <taxon>Trichinellidae</taxon>
        <taxon>Trichinella</taxon>
    </lineage>
</organism>
<dbReference type="EMBL" id="JYDW01000029">
    <property type="protein sequence ID" value="KRZ60374.1"/>
    <property type="molecule type" value="Genomic_DNA"/>
</dbReference>